<dbReference type="RefSeq" id="WP_120332274.1">
    <property type="nucleotide sequence ID" value="NZ_RAQQ01000061.1"/>
</dbReference>
<keyword evidence="1" id="KW-0472">Membrane</keyword>
<evidence type="ECO:0000256" key="1">
    <source>
        <dbReference type="SAM" id="Phobius"/>
    </source>
</evidence>
<evidence type="ECO:0000313" key="3">
    <source>
        <dbReference type="Proteomes" id="UP000285744"/>
    </source>
</evidence>
<gene>
    <name evidence="2" type="ORF">D7I43_31900</name>
</gene>
<organism evidence="2 3">
    <name type="scientific">Micromonospora globbae</name>
    <dbReference type="NCBI Taxonomy" id="1894969"/>
    <lineage>
        <taxon>Bacteria</taxon>
        <taxon>Bacillati</taxon>
        <taxon>Actinomycetota</taxon>
        <taxon>Actinomycetes</taxon>
        <taxon>Micromonosporales</taxon>
        <taxon>Micromonosporaceae</taxon>
        <taxon>Micromonospora</taxon>
    </lineage>
</organism>
<dbReference type="AlphaFoldDB" id="A0A420EFL1"/>
<reference evidence="2 3" key="1">
    <citation type="journal article" date="2018" name="Int. J. Syst. Evol. Microbiol.">
        <title>Micromonospora globbae sp. nov., an endophytic actinomycete isolated from roots of Globba winitii C. H. Wright.</title>
        <authorList>
            <person name="Kuncharoen N."/>
            <person name="Pittayakhajonwut P."/>
            <person name="Tanasupawat S."/>
        </authorList>
    </citation>
    <scope>NUCLEOTIDE SEQUENCE [LARGE SCALE GENOMIC DNA]</scope>
    <source>
        <strain evidence="2 3">WPS1-2</strain>
    </source>
</reference>
<evidence type="ECO:0000313" key="2">
    <source>
        <dbReference type="EMBL" id="RKF19454.1"/>
    </source>
</evidence>
<dbReference type="Proteomes" id="UP000285744">
    <property type="component" value="Unassembled WGS sequence"/>
</dbReference>
<accession>A0A420EFL1</accession>
<keyword evidence="1" id="KW-0812">Transmembrane</keyword>
<dbReference type="EMBL" id="RAQQ01000061">
    <property type="protein sequence ID" value="RKF19454.1"/>
    <property type="molecule type" value="Genomic_DNA"/>
</dbReference>
<feature type="transmembrane region" description="Helical" evidence="1">
    <location>
        <begin position="24"/>
        <end position="45"/>
    </location>
</feature>
<comment type="caution">
    <text evidence="2">The sequence shown here is derived from an EMBL/GenBank/DDBJ whole genome shotgun (WGS) entry which is preliminary data.</text>
</comment>
<name>A0A420EFL1_9ACTN</name>
<protein>
    <submittedName>
        <fullName evidence="2">Uncharacterized protein</fullName>
    </submittedName>
</protein>
<keyword evidence="1" id="KW-1133">Transmembrane helix</keyword>
<proteinExistence type="predicted"/>
<sequence>MAIGIAAGDGLLAVVGTGPWQTGLIAALAVIVAVAFIGRGVLLTLPRATPMINSMVRRGRRPAAAATVPTAAIGANTGFSLTPLFSATARAMPAAMPDCTATIR</sequence>